<name>A0A858PYY6_9RICK</name>
<dbReference type="EMBL" id="CP046391">
    <property type="protein sequence ID" value="QJC27777.1"/>
    <property type="molecule type" value="Genomic_DNA"/>
</dbReference>
<gene>
    <name evidence="4" type="ORF">ANPL_03630</name>
</gene>
<dbReference type="GO" id="GO:0016787">
    <property type="term" value="F:hydrolase activity"/>
    <property type="evidence" value="ECO:0007669"/>
    <property type="project" value="UniProtKB-KW"/>
</dbReference>
<evidence type="ECO:0000256" key="2">
    <source>
        <dbReference type="ARBA" id="ARBA00022801"/>
    </source>
</evidence>
<reference evidence="4 5" key="1">
    <citation type="journal article" date="2020" name="Pathogens">
        <title>First Whole Genome Sequence of Anaplasma platys, an Obligate Intracellular Rickettsial Pathogen of Dogs.</title>
        <authorList>
            <person name="Llanes A."/>
            <person name="Rajeev S."/>
        </authorList>
    </citation>
    <scope>NUCLEOTIDE SEQUENCE [LARGE SCALE GENOMIC DNA]</scope>
    <source>
        <strain evidence="4 5">S3</strain>
    </source>
</reference>
<dbReference type="RefSeq" id="WP_169193383.1">
    <property type="nucleotide sequence ID" value="NZ_CP046391.1"/>
</dbReference>
<evidence type="ECO:0000256" key="1">
    <source>
        <dbReference type="ARBA" id="ARBA00006499"/>
    </source>
</evidence>
<keyword evidence="5" id="KW-1185">Reference proteome</keyword>
<comment type="similarity">
    <text evidence="1">Belongs to the AB hydrolase superfamily. AB hydrolase 2 family.</text>
</comment>
<dbReference type="InterPro" id="IPR050565">
    <property type="entry name" value="LYPA1-2/EST-like"/>
</dbReference>
<evidence type="ECO:0000259" key="3">
    <source>
        <dbReference type="Pfam" id="PF02230"/>
    </source>
</evidence>
<dbReference type="InterPro" id="IPR029058">
    <property type="entry name" value="AB_hydrolase_fold"/>
</dbReference>
<protein>
    <submittedName>
        <fullName evidence="4">Esterase</fullName>
    </submittedName>
</protein>
<dbReference type="AlphaFoldDB" id="A0A858PYY6"/>
<accession>A0A858PYY6</accession>
<feature type="domain" description="Phospholipase/carboxylesterase/thioesterase" evidence="3">
    <location>
        <begin position="12"/>
        <end position="212"/>
    </location>
</feature>
<organism evidence="4 5">
    <name type="scientific">Anaplasma platys</name>
    <dbReference type="NCBI Taxonomy" id="949"/>
    <lineage>
        <taxon>Bacteria</taxon>
        <taxon>Pseudomonadati</taxon>
        <taxon>Pseudomonadota</taxon>
        <taxon>Alphaproteobacteria</taxon>
        <taxon>Rickettsiales</taxon>
        <taxon>Anaplasmataceae</taxon>
        <taxon>Anaplasma</taxon>
    </lineage>
</organism>
<dbReference type="KEGG" id="aplt:ANPL_03630"/>
<proteinExistence type="inferred from homology"/>
<dbReference type="PANTHER" id="PTHR10655:SF17">
    <property type="entry name" value="LYSOPHOSPHOLIPASE-LIKE PROTEIN 1"/>
    <property type="match status" value="1"/>
</dbReference>
<dbReference type="Pfam" id="PF02230">
    <property type="entry name" value="Abhydrolase_2"/>
    <property type="match status" value="1"/>
</dbReference>
<dbReference type="InterPro" id="IPR003140">
    <property type="entry name" value="PLipase/COase/thioEstase"/>
</dbReference>
<evidence type="ECO:0000313" key="4">
    <source>
        <dbReference type="EMBL" id="QJC27777.1"/>
    </source>
</evidence>
<dbReference type="PANTHER" id="PTHR10655">
    <property type="entry name" value="LYSOPHOSPHOLIPASE-RELATED"/>
    <property type="match status" value="1"/>
</dbReference>
<dbReference type="Proteomes" id="UP000500930">
    <property type="component" value="Chromosome"/>
</dbReference>
<evidence type="ECO:0000313" key="5">
    <source>
        <dbReference type="Proteomes" id="UP000500930"/>
    </source>
</evidence>
<sequence length="217" mass="23694">MTTILNGPCYSSGSAVDSLVVLLHGRGASGDNLISIAPYMSRQGLGNTKFVAPHAPMPYGPAGYTWFTDSLRDMDEKTAFTEIMEAVQKVNRFVDSQLAMLDISDDKLAFVGFSQGAMLSMYLGLNREKECAAVVAYSGAVPFPAALEPMIRSRPPVCVVHGEDDDVIPFEYFGHTTGFLERNNVRVDAHGLKDLDHSISNEGLEIGLKFIKDRITK</sequence>
<keyword evidence="2" id="KW-0378">Hydrolase</keyword>
<dbReference type="SUPFAM" id="SSF53474">
    <property type="entry name" value="alpha/beta-Hydrolases"/>
    <property type="match status" value="1"/>
</dbReference>
<dbReference type="Gene3D" id="3.40.50.1820">
    <property type="entry name" value="alpha/beta hydrolase"/>
    <property type="match status" value="1"/>
</dbReference>